<organism evidence="2 3">
    <name type="scientific">Ruminococcus gauvreauii</name>
    <dbReference type="NCBI Taxonomy" id="438033"/>
    <lineage>
        <taxon>Bacteria</taxon>
        <taxon>Bacillati</taxon>
        <taxon>Bacillota</taxon>
        <taxon>Clostridia</taxon>
        <taxon>Eubacteriales</taxon>
        <taxon>Oscillospiraceae</taxon>
        <taxon>Ruminococcus</taxon>
    </lineage>
</organism>
<sequence>MTLKDIVEGESKNIEFKVELPKKSEKYVKSVIAFTNTGGGKIVIGVDDQTRNIVGVNEKEVFQIMDAIANAVSDSCEPQIIPNITFETIENKCVVVIEIYPGENE</sequence>
<dbReference type="GO" id="GO:0005524">
    <property type="term" value="F:ATP binding"/>
    <property type="evidence" value="ECO:0007669"/>
    <property type="project" value="UniProtKB-KW"/>
</dbReference>
<gene>
    <name evidence="2" type="ORF">NQ502_08355</name>
</gene>
<dbReference type="InterPro" id="IPR038461">
    <property type="entry name" value="Schlafen_AlbA_2_dom_sf"/>
</dbReference>
<dbReference type="EMBL" id="CP102290">
    <property type="protein sequence ID" value="UWP61026.1"/>
    <property type="molecule type" value="Genomic_DNA"/>
</dbReference>
<reference evidence="2" key="1">
    <citation type="journal article" date="2022" name="Cell">
        <title>Design, construction, and in vivo augmentation of a complex gut microbiome.</title>
        <authorList>
            <person name="Cheng A.G."/>
            <person name="Ho P.Y."/>
            <person name="Aranda-Diaz A."/>
            <person name="Jain S."/>
            <person name="Yu F.B."/>
            <person name="Meng X."/>
            <person name="Wang M."/>
            <person name="Iakiviak M."/>
            <person name="Nagashima K."/>
            <person name="Zhao A."/>
            <person name="Murugkar P."/>
            <person name="Patil A."/>
            <person name="Atabakhsh K."/>
            <person name="Weakley A."/>
            <person name="Yan J."/>
            <person name="Brumbaugh A.R."/>
            <person name="Higginbottom S."/>
            <person name="Dimas A."/>
            <person name="Shiver A.L."/>
            <person name="Deutschbauer A."/>
            <person name="Neff N."/>
            <person name="Sonnenburg J.L."/>
            <person name="Huang K.C."/>
            <person name="Fischbach M.A."/>
        </authorList>
    </citation>
    <scope>NUCLEOTIDE SEQUENCE</scope>
    <source>
        <strain evidence="2">DSM 19829</strain>
    </source>
</reference>
<protein>
    <submittedName>
        <fullName evidence="2">ATP-binding protein</fullName>
    </submittedName>
</protein>
<dbReference type="PANTHER" id="PTHR30595">
    <property type="entry name" value="GLPR-RELATED TRANSCRIPTIONAL REPRESSOR"/>
    <property type="match status" value="1"/>
</dbReference>
<evidence type="ECO:0000313" key="3">
    <source>
        <dbReference type="Proteomes" id="UP001060164"/>
    </source>
</evidence>
<evidence type="ECO:0000259" key="1">
    <source>
        <dbReference type="Pfam" id="PF04326"/>
    </source>
</evidence>
<dbReference type="PANTHER" id="PTHR30595:SF6">
    <property type="entry name" value="SCHLAFEN ALBA-2 DOMAIN-CONTAINING PROTEIN"/>
    <property type="match status" value="1"/>
</dbReference>
<keyword evidence="2" id="KW-0547">Nucleotide-binding</keyword>
<dbReference type="Proteomes" id="UP001060164">
    <property type="component" value="Chromosome"/>
</dbReference>
<dbReference type="InterPro" id="IPR007421">
    <property type="entry name" value="Schlafen_AlbA_2_dom"/>
</dbReference>
<evidence type="ECO:0000313" key="2">
    <source>
        <dbReference type="EMBL" id="UWP61026.1"/>
    </source>
</evidence>
<feature type="domain" description="Schlafen AlbA-2" evidence="1">
    <location>
        <begin position="10"/>
        <end position="104"/>
    </location>
</feature>
<keyword evidence="3" id="KW-1185">Reference proteome</keyword>
<accession>A0ABY5VM23</accession>
<dbReference type="RefSeq" id="WP_028529913.1">
    <property type="nucleotide sequence ID" value="NZ_CABLBR010000036.1"/>
</dbReference>
<proteinExistence type="predicted"/>
<dbReference type="Pfam" id="PF04326">
    <property type="entry name" value="SLFN_AlbA_2"/>
    <property type="match status" value="1"/>
</dbReference>
<keyword evidence="2" id="KW-0067">ATP-binding</keyword>
<name>A0ABY5VM23_9FIRM</name>
<dbReference type="Gene3D" id="3.30.950.30">
    <property type="entry name" value="Schlafen, AAA domain"/>
    <property type="match status" value="1"/>
</dbReference>